<keyword evidence="4" id="KW-1185">Reference proteome</keyword>
<proteinExistence type="predicted"/>
<accession>A0A0M2KJT1</accession>
<dbReference type="AlphaFoldDB" id="A0A0M2KJT1"/>
<dbReference type="STRING" id="65700.SY86_20630"/>
<evidence type="ECO:0000313" key="2">
    <source>
        <dbReference type="EMBL" id="AXF78210.1"/>
    </source>
</evidence>
<feature type="domain" description="Cache 3/Cache 2 fusion" evidence="1">
    <location>
        <begin position="5"/>
        <end position="121"/>
    </location>
</feature>
<reference evidence="2" key="3">
    <citation type="submission" date="2016-01" db="EMBL/GenBank/DDBJ databases">
        <authorList>
            <person name="Oliw E.H."/>
        </authorList>
    </citation>
    <scope>NUCLEOTIDE SEQUENCE [LARGE SCALE GENOMIC DNA]</scope>
    <source>
        <strain evidence="2">MDcuke</strain>
    </source>
</reference>
<dbReference type="PATRIC" id="fig|65700.7.peg.5129"/>
<dbReference type="Pfam" id="PF17201">
    <property type="entry name" value="Cache_3-Cache_2"/>
    <property type="match status" value="1"/>
</dbReference>
<name>A0A0M2KJT1_9GAMM</name>
<protein>
    <recommendedName>
        <fullName evidence="1">Cache 3/Cache 2 fusion domain-containing protein</fullName>
    </recommendedName>
</protein>
<evidence type="ECO:0000313" key="4">
    <source>
        <dbReference type="Proteomes" id="UP000033924"/>
    </source>
</evidence>
<sequence length="146" mass="16551">MASAISASKPIKDSNGNVIAVIFVDLDISKQFTLLRDKVISKKPGDSSQFIVISDDEGKGRGQFVFHPTQEGKLPDWPDSLQQRLLNQEQGTIKTEDENGKIQIIAWHHLPDLRWVMAVKSSPISRKHHRLQQVIRRRSIAHKVLI</sequence>
<dbReference type="Proteomes" id="UP000264980">
    <property type="component" value="Chromosome"/>
</dbReference>
<dbReference type="EMBL" id="JXNU01000003">
    <property type="protein sequence ID" value="KKF37271.1"/>
    <property type="molecule type" value="Genomic_DNA"/>
</dbReference>
<dbReference type="InterPro" id="IPR033462">
    <property type="entry name" value="Cache_3-Cache_2"/>
</dbReference>
<dbReference type="CDD" id="cd18773">
    <property type="entry name" value="PDC1_HK_sensor"/>
    <property type="match status" value="1"/>
</dbReference>
<reference evidence="5" key="2">
    <citation type="submission" date="2016-01" db="EMBL/GenBank/DDBJ databases">
        <authorList>
            <person name="Shapiro L."/>
        </authorList>
    </citation>
    <scope>NUCLEOTIDE SEQUENCE [LARGE SCALE GENOMIC DNA]</scope>
    <source>
        <strain evidence="5">MDcuke</strain>
    </source>
</reference>
<evidence type="ECO:0000313" key="3">
    <source>
        <dbReference type="EMBL" id="KKF37271.1"/>
    </source>
</evidence>
<dbReference type="Proteomes" id="UP000033924">
    <property type="component" value="Unassembled WGS sequence"/>
</dbReference>
<dbReference type="Gene3D" id="3.30.450.20">
    <property type="entry name" value="PAS domain"/>
    <property type="match status" value="1"/>
</dbReference>
<evidence type="ECO:0000313" key="5">
    <source>
        <dbReference type="Proteomes" id="UP000264980"/>
    </source>
</evidence>
<organism evidence="3 4">
    <name type="scientific">Erwinia tracheiphila</name>
    <dbReference type="NCBI Taxonomy" id="65700"/>
    <lineage>
        <taxon>Bacteria</taxon>
        <taxon>Pseudomonadati</taxon>
        <taxon>Pseudomonadota</taxon>
        <taxon>Gammaproteobacteria</taxon>
        <taxon>Enterobacterales</taxon>
        <taxon>Erwiniaceae</taxon>
        <taxon>Erwinia</taxon>
    </lineage>
</organism>
<reference evidence="3 4" key="1">
    <citation type="submission" date="2015-01" db="EMBL/GenBank/DDBJ databases">
        <title>Erwinia tracheiphila.</title>
        <authorList>
            <person name="Shapiro L.R."/>
        </authorList>
    </citation>
    <scope>NUCLEOTIDE SEQUENCE [LARGE SCALE GENOMIC DNA]</scope>
    <source>
        <strain evidence="3 4">BuffGH</strain>
    </source>
</reference>
<dbReference type="CDD" id="cd18774">
    <property type="entry name" value="PDC2_HK_sensor"/>
    <property type="match status" value="1"/>
</dbReference>
<gene>
    <name evidence="2" type="ORF">AV903_22860</name>
    <name evidence="3" type="ORF">SY86_20630</name>
</gene>
<dbReference type="EMBL" id="CP013970">
    <property type="protein sequence ID" value="AXF78210.1"/>
    <property type="molecule type" value="Genomic_DNA"/>
</dbReference>
<evidence type="ECO:0000259" key="1">
    <source>
        <dbReference type="Pfam" id="PF17201"/>
    </source>
</evidence>